<comment type="caution">
    <text evidence="3">The sequence shown here is derived from an EMBL/GenBank/DDBJ whole genome shotgun (WGS) entry which is preliminary data.</text>
</comment>
<sequence length="771" mass="85642">MELMHNATFLLNAPGLEGVYRVLAVDNDCGVAGCVKIDELPKVPSDTGKEKPGPEARPSEKKPTGQTKANRRLFLSAAPHRARLTWLPIATLELFESEAQLKEVDIELQGSFYSGGQELLAFDDSVDVRTLSPFEARVFCMKDFLNPAALQESLLDTRSLSSLVSKAMARGKRGKVGIYKLISLLCRNGFCQAALRTREDRQGGAGKPRPCDAIEGGRKKPGKLNTAQTIAKAYGEEPPKVQPAISSEWESRILAADARLPTPKPKMKTRCDSIIRIGFTTRYKQVDGKLIEQPHAQFSIPTNRQICRVLRKRIPELEALIRSTTKGHYDRNIRGLVGRSWAGVAGPGHTWAIDSGVGDIYLVSSVNRAWIIGRPVVYIVVDVWSTAIVGFYVCLRGPSWDMASQALFAAAAGSETMSGIYGFDCSLGLSPEPTLCFSLLCDRGEYLSKAARQFAAALIQDLAYAAPYRPDWKGIVEVIHRIEKDMIVPWIPGAGDARMKELERRGFRPNDAVMTVQEFVAVLAVEFKTYNLTADRNHRLDPAMKMAGIHPSPSGLWNWGHHEKIANRRKVSELELYTHSLPMGLASITGRGIKFNGREYECQQAKDEHWTTMAKNFGKSVLNARHFGGSTSKIWTPNPTGPGVLRFNLSQTTTASGFETDDEMLDSNAFHLLSKNDRDYARMVTRLQARVQADEIIALAKERTREAKERDRGAKPTMTDARRLENDMMEPTAPNVGPEQIRPEPDDVDELYARLEEEARRRMEAEETAGG</sequence>
<feature type="compositionally biased region" description="Basic and acidic residues" evidence="1">
    <location>
        <begin position="704"/>
        <end position="726"/>
    </location>
</feature>
<feature type="region of interest" description="Disordered" evidence="1">
    <location>
        <begin position="42"/>
        <end position="69"/>
    </location>
</feature>
<dbReference type="InterPro" id="IPR001584">
    <property type="entry name" value="Integrase_cat-core"/>
</dbReference>
<gene>
    <name evidence="3" type="ORF">DFR24_4810</name>
</gene>
<proteinExistence type="predicted"/>
<dbReference type="OrthoDB" id="501284at2"/>
<dbReference type="Gene3D" id="3.30.420.10">
    <property type="entry name" value="Ribonuclease H-like superfamily/Ribonuclease H"/>
    <property type="match status" value="1"/>
</dbReference>
<dbReference type="InterPro" id="IPR012337">
    <property type="entry name" value="RNaseH-like_sf"/>
</dbReference>
<dbReference type="GO" id="GO:0003676">
    <property type="term" value="F:nucleic acid binding"/>
    <property type="evidence" value="ECO:0007669"/>
    <property type="project" value="InterPro"/>
</dbReference>
<keyword evidence="4" id="KW-1185">Reference proteome</keyword>
<dbReference type="Proteomes" id="UP000295341">
    <property type="component" value="Unassembled WGS sequence"/>
</dbReference>
<dbReference type="InterPro" id="IPR036397">
    <property type="entry name" value="RNaseH_sf"/>
</dbReference>
<accession>A0A4S3K442</accession>
<organism evidence="3 4">
    <name type="scientific">Panacagrimonas perspica</name>
    <dbReference type="NCBI Taxonomy" id="381431"/>
    <lineage>
        <taxon>Bacteria</taxon>
        <taxon>Pseudomonadati</taxon>
        <taxon>Pseudomonadota</taxon>
        <taxon>Gammaproteobacteria</taxon>
        <taxon>Nevskiales</taxon>
        <taxon>Nevskiaceae</taxon>
        <taxon>Panacagrimonas</taxon>
    </lineage>
</organism>
<reference evidence="3 4" key="1">
    <citation type="submission" date="2019-03" db="EMBL/GenBank/DDBJ databases">
        <title>Genomic Encyclopedia of Type Strains, Phase IV (KMG-IV): sequencing the most valuable type-strain genomes for metagenomic binning, comparative biology and taxonomic classification.</title>
        <authorList>
            <person name="Goeker M."/>
        </authorList>
    </citation>
    <scope>NUCLEOTIDE SEQUENCE [LARGE SCALE GENOMIC DNA]</scope>
    <source>
        <strain evidence="3 4">DSM 26377</strain>
    </source>
</reference>
<evidence type="ECO:0000256" key="1">
    <source>
        <dbReference type="SAM" id="MobiDB-lite"/>
    </source>
</evidence>
<dbReference type="AlphaFoldDB" id="A0A4S3K442"/>
<evidence type="ECO:0000313" key="4">
    <source>
        <dbReference type="Proteomes" id="UP000295341"/>
    </source>
</evidence>
<feature type="domain" description="Integrase catalytic" evidence="2">
    <location>
        <begin position="343"/>
        <end position="559"/>
    </location>
</feature>
<evidence type="ECO:0000259" key="2">
    <source>
        <dbReference type="PROSITE" id="PS50994"/>
    </source>
</evidence>
<evidence type="ECO:0000313" key="3">
    <source>
        <dbReference type="EMBL" id="TDU23287.1"/>
    </source>
</evidence>
<feature type="region of interest" description="Disordered" evidence="1">
    <location>
        <begin position="199"/>
        <end position="222"/>
    </location>
</feature>
<dbReference type="PROSITE" id="PS50994">
    <property type="entry name" value="INTEGRASE"/>
    <property type="match status" value="1"/>
</dbReference>
<feature type="compositionally biased region" description="Basic and acidic residues" evidence="1">
    <location>
        <begin position="209"/>
        <end position="218"/>
    </location>
</feature>
<dbReference type="GO" id="GO:0015074">
    <property type="term" value="P:DNA integration"/>
    <property type="evidence" value="ECO:0007669"/>
    <property type="project" value="InterPro"/>
</dbReference>
<protein>
    <submittedName>
        <fullName evidence="3">Integrase-like protein</fullName>
    </submittedName>
</protein>
<dbReference type="RefSeq" id="WP_133883955.1">
    <property type="nucleotide sequence ID" value="NZ_MWIN01000016.1"/>
</dbReference>
<feature type="compositionally biased region" description="Basic and acidic residues" evidence="1">
    <location>
        <begin position="42"/>
        <end position="63"/>
    </location>
</feature>
<dbReference type="EMBL" id="SOBT01000013">
    <property type="protein sequence ID" value="TDU23287.1"/>
    <property type="molecule type" value="Genomic_DNA"/>
</dbReference>
<feature type="region of interest" description="Disordered" evidence="1">
    <location>
        <begin position="704"/>
        <end position="746"/>
    </location>
</feature>
<name>A0A4S3K442_9GAMM</name>
<dbReference type="SUPFAM" id="SSF53098">
    <property type="entry name" value="Ribonuclease H-like"/>
    <property type="match status" value="1"/>
</dbReference>